<dbReference type="InterPro" id="IPR036162">
    <property type="entry name" value="Resolvase-like_N_sf"/>
</dbReference>
<keyword evidence="7" id="KW-1185">Reference proteome</keyword>
<dbReference type="RefSeq" id="WP_012645813.1">
    <property type="nucleotide sequence ID" value="NC_011979.1"/>
</dbReference>
<feature type="coiled-coil region" evidence="3">
    <location>
        <begin position="391"/>
        <end position="425"/>
    </location>
</feature>
<keyword evidence="1" id="KW-0238">DNA-binding</keyword>
<dbReference type="PANTHER" id="PTHR30461:SF2">
    <property type="entry name" value="SERINE RECOMBINASE PINE-RELATED"/>
    <property type="match status" value="1"/>
</dbReference>
<dbReference type="InterPro" id="IPR011109">
    <property type="entry name" value="DNA_bind_recombinase_dom"/>
</dbReference>
<dbReference type="AlphaFoldDB" id="B9M114"/>
<dbReference type="CDD" id="cd00338">
    <property type="entry name" value="Ser_Recombinase"/>
    <property type="match status" value="1"/>
</dbReference>
<name>B9M114_GEODF</name>
<proteinExistence type="predicted"/>
<dbReference type="Gene3D" id="3.40.50.1390">
    <property type="entry name" value="Resolvase, N-terminal catalytic domain"/>
    <property type="match status" value="1"/>
</dbReference>
<evidence type="ECO:0000256" key="3">
    <source>
        <dbReference type="SAM" id="Coils"/>
    </source>
</evidence>
<dbReference type="SMART" id="SM00857">
    <property type="entry name" value="Resolvase"/>
    <property type="match status" value="1"/>
</dbReference>
<evidence type="ECO:0000256" key="2">
    <source>
        <dbReference type="ARBA" id="ARBA00023172"/>
    </source>
</evidence>
<keyword evidence="2" id="KW-0233">DNA recombination</keyword>
<gene>
    <name evidence="6" type="ordered locus">Geob_0720</name>
</gene>
<dbReference type="PROSITE" id="PS51736">
    <property type="entry name" value="RECOMBINASES_3"/>
    <property type="match status" value="1"/>
</dbReference>
<dbReference type="eggNOG" id="COG1961">
    <property type="taxonomic scope" value="Bacteria"/>
</dbReference>
<dbReference type="KEGG" id="geo:Geob_0720"/>
<evidence type="ECO:0000313" key="7">
    <source>
        <dbReference type="Proteomes" id="UP000007721"/>
    </source>
</evidence>
<dbReference type="PROSITE" id="PS51737">
    <property type="entry name" value="RECOMBINASE_DNA_BIND"/>
    <property type="match status" value="1"/>
</dbReference>
<dbReference type="EMBL" id="CP001390">
    <property type="protein sequence ID" value="ACM19084.1"/>
    <property type="molecule type" value="Genomic_DNA"/>
</dbReference>
<dbReference type="InterPro" id="IPR006119">
    <property type="entry name" value="Resolv_N"/>
</dbReference>
<dbReference type="Pfam" id="PF07508">
    <property type="entry name" value="Recombinase"/>
    <property type="match status" value="1"/>
</dbReference>
<dbReference type="Gene3D" id="3.90.1750.20">
    <property type="entry name" value="Putative Large Serine Recombinase, Chain B, Domain 2"/>
    <property type="match status" value="1"/>
</dbReference>
<dbReference type="InterPro" id="IPR038109">
    <property type="entry name" value="DNA_bind_recomb_sf"/>
</dbReference>
<dbReference type="InterPro" id="IPR050639">
    <property type="entry name" value="SSR_resolvase"/>
</dbReference>
<dbReference type="PANTHER" id="PTHR30461">
    <property type="entry name" value="DNA-INVERTASE FROM LAMBDOID PROPHAGE"/>
    <property type="match status" value="1"/>
</dbReference>
<dbReference type="HOGENOM" id="CLU_030020_2_0_7"/>
<sequence>MTQDYNTPRCYSYIRFSTLEQLKGYSLARQMEKSRLYAQEKGLVLDESLTLKDLGLSAFSGKHRTRGALGEFLELAKRGKIPKNSILLVESLDRLSRQKIMTAFDQLREITSYGIIVVTLIDRSEYRHETWNDNISQVFTSLGIMARSYDESLTKSIRHIDNWKAKRENIAEKKLTARAPAWLKLDESKIKFNGIEYRVAIVRRIFNMALQGIGAASIAKKLNTEKIPAWKGDNGWFPSYVKKILHNKAVLGEFEPHIMVTDEEAGEKVRKPTGEVFSDYYPRIIADEVFYRVQERCKSNKDFGGKNGKLSNLFGGLAKCGYCGKPMQFVNKGNQTKAGMYLVCDNARRKMGCEYHSFRYPEFEDAFLSFCSGLNIADLLTDDAIQKESKIAGLQGRLAVINDEFKQLERRINVLYETLSQAENQAVRDRTMAEINKLVTRQTAIPAERSIINQEINQLSHKQTTIEQSIQGLKELYQFIGSVPAEQAIDVRMKLRGEIRQLVERIDVYPVGYMPSNSTINTAYEMEVDFAAQKAGGLSIEAADQSATRLTDYFNNLKDRNNRFFIIRFKNGNYRMITPSPNEAAKYKLWVDKQGDENFFAFVGKSDIGDFQP</sequence>
<dbReference type="Proteomes" id="UP000007721">
    <property type="component" value="Chromosome"/>
</dbReference>
<feature type="domain" description="Resolvase/invertase-type recombinase catalytic" evidence="4">
    <location>
        <begin position="9"/>
        <end position="170"/>
    </location>
</feature>
<organism evidence="6 7">
    <name type="scientific">Geotalea daltonii (strain DSM 22248 / JCM 15807 / FRC-32)</name>
    <name type="common">Geobacter daltonii</name>
    <dbReference type="NCBI Taxonomy" id="316067"/>
    <lineage>
        <taxon>Bacteria</taxon>
        <taxon>Pseudomonadati</taxon>
        <taxon>Thermodesulfobacteriota</taxon>
        <taxon>Desulfuromonadia</taxon>
        <taxon>Geobacterales</taxon>
        <taxon>Geobacteraceae</taxon>
        <taxon>Geotalea</taxon>
    </lineage>
</organism>
<accession>B9M114</accession>
<dbReference type="OrthoDB" id="9791494at2"/>
<keyword evidence="3" id="KW-0175">Coiled coil</keyword>
<evidence type="ECO:0000259" key="5">
    <source>
        <dbReference type="PROSITE" id="PS51737"/>
    </source>
</evidence>
<feature type="domain" description="Recombinase" evidence="5">
    <location>
        <begin position="181"/>
        <end position="303"/>
    </location>
</feature>
<dbReference type="InterPro" id="IPR025827">
    <property type="entry name" value="Zn_ribbon_recom_dom"/>
</dbReference>
<protein>
    <submittedName>
        <fullName evidence="6">Resolvase-like serine recombinase</fullName>
    </submittedName>
</protein>
<dbReference type="Pfam" id="PF13408">
    <property type="entry name" value="Zn_ribbon_recom"/>
    <property type="match status" value="1"/>
</dbReference>
<reference evidence="6 7" key="1">
    <citation type="submission" date="2009-01" db="EMBL/GenBank/DDBJ databases">
        <title>Complete sequence of Geobacter sp. FRC-32.</title>
        <authorList>
            <consortium name="US DOE Joint Genome Institute"/>
            <person name="Lucas S."/>
            <person name="Copeland A."/>
            <person name="Lapidus A."/>
            <person name="Glavina del Rio T."/>
            <person name="Dalin E."/>
            <person name="Tice H."/>
            <person name="Bruce D."/>
            <person name="Goodwin L."/>
            <person name="Pitluck S."/>
            <person name="Saunders E."/>
            <person name="Brettin T."/>
            <person name="Detter J.C."/>
            <person name="Han C."/>
            <person name="Larimer F."/>
            <person name="Land M."/>
            <person name="Hauser L."/>
            <person name="Kyrpides N."/>
            <person name="Ovchinnikova G."/>
            <person name="Kostka J."/>
            <person name="Richardson P."/>
        </authorList>
    </citation>
    <scope>NUCLEOTIDE SEQUENCE [LARGE SCALE GENOMIC DNA]</scope>
    <source>
        <strain evidence="7">DSM 22248 / JCM 15807 / FRC-32</strain>
    </source>
</reference>
<evidence type="ECO:0000256" key="1">
    <source>
        <dbReference type="ARBA" id="ARBA00023125"/>
    </source>
</evidence>
<dbReference type="GO" id="GO:0000150">
    <property type="term" value="F:DNA strand exchange activity"/>
    <property type="evidence" value="ECO:0007669"/>
    <property type="project" value="InterPro"/>
</dbReference>
<evidence type="ECO:0000259" key="4">
    <source>
        <dbReference type="PROSITE" id="PS51736"/>
    </source>
</evidence>
<dbReference type="STRING" id="316067.Geob_0720"/>
<dbReference type="GO" id="GO:0003677">
    <property type="term" value="F:DNA binding"/>
    <property type="evidence" value="ECO:0007669"/>
    <property type="project" value="UniProtKB-KW"/>
</dbReference>
<evidence type="ECO:0000313" key="6">
    <source>
        <dbReference type="EMBL" id="ACM19084.1"/>
    </source>
</evidence>
<dbReference type="SUPFAM" id="SSF53041">
    <property type="entry name" value="Resolvase-like"/>
    <property type="match status" value="1"/>
</dbReference>
<dbReference type="Pfam" id="PF00239">
    <property type="entry name" value="Resolvase"/>
    <property type="match status" value="1"/>
</dbReference>